<dbReference type="EMBL" id="VWOX01000018">
    <property type="protein sequence ID" value="KAA5539567.1"/>
    <property type="molecule type" value="Genomic_DNA"/>
</dbReference>
<dbReference type="PRINTS" id="PR00313">
    <property type="entry name" value="CABNDNGRPT"/>
</dbReference>
<dbReference type="SUPFAM" id="SSF63446">
    <property type="entry name" value="Type I dockerin domain"/>
    <property type="match status" value="1"/>
</dbReference>
<dbReference type="InterPro" id="IPR011049">
    <property type="entry name" value="Serralysin-like_metalloprot_C"/>
</dbReference>
<name>A0A5M6CWF9_9BACT</name>
<evidence type="ECO:0000313" key="3">
    <source>
        <dbReference type="EMBL" id="KAA5539567.1"/>
    </source>
</evidence>
<feature type="compositionally biased region" description="Basic and acidic residues" evidence="2">
    <location>
        <begin position="2196"/>
        <end position="2205"/>
    </location>
</feature>
<dbReference type="Gene3D" id="1.10.1330.10">
    <property type="entry name" value="Dockerin domain"/>
    <property type="match status" value="1"/>
</dbReference>
<reference evidence="3 4" key="1">
    <citation type="submission" date="2019-08" db="EMBL/GenBank/DDBJ databases">
        <authorList>
            <person name="Dhanesh K."/>
            <person name="Kumar G."/>
            <person name="Sasikala C."/>
            <person name="Venkata Ramana C."/>
        </authorList>
    </citation>
    <scope>NUCLEOTIDE SEQUENCE [LARGE SCALE GENOMIC DNA]</scope>
    <source>
        <strain evidence="3 4">JC645</strain>
    </source>
</reference>
<evidence type="ECO:0000256" key="2">
    <source>
        <dbReference type="SAM" id="MobiDB-lite"/>
    </source>
</evidence>
<dbReference type="GO" id="GO:0004553">
    <property type="term" value="F:hydrolase activity, hydrolyzing O-glycosyl compounds"/>
    <property type="evidence" value="ECO:0007669"/>
    <property type="project" value="InterPro"/>
</dbReference>
<gene>
    <name evidence="3" type="ORF">FYK55_23620</name>
</gene>
<dbReference type="Gene3D" id="2.150.10.10">
    <property type="entry name" value="Serralysin-like metalloprotease, C-terminal"/>
    <property type="match status" value="2"/>
</dbReference>
<dbReference type="Pfam" id="PF00404">
    <property type="entry name" value="Dockerin_1"/>
    <property type="match status" value="1"/>
</dbReference>
<dbReference type="Proteomes" id="UP000324479">
    <property type="component" value="Unassembled WGS sequence"/>
</dbReference>
<dbReference type="Gene3D" id="2.130.10.130">
    <property type="entry name" value="Integrin alpha, N-terminal"/>
    <property type="match status" value="1"/>
</dbReference>
<evidence type="ECO:0000313" key="4">
    <source>
        <dbReference type="Proteomes" id="UP000324479"/>
    </source>
</evidence>
<dbReference type="InterPro" id="IPR036439">
    <property type="entry name" value="Dockerin_dom_sf"/>
</dbReference>
<dbReference type="GO" id="GO:0000272">
    <property type="term" value="P:polysaccharide catabolic process"/>
    <property type="evidence" value="ECO:0007669"/>
    <property type="project" value="InterPro"/>
</dbReference>
<dbReference type="GO" id="GO:0005509">
    <property type="term" value="F:calcium ion binding"/>
    <property type="evidence" value="ECO:0007669"/>
    <property type="project" value="InterPro"/>
</dbReference>
<accession>A0A5M6CWF9</accession>
<proteinExistence type="predicted"/>
<dbReference type="SUPFAM" id="SSF51120">
    <property type="entry name" value="beta-Roll"/>
    <property type="match status" value="2"/>
</dbReference>
<protein>
    <submittedName>
        <fullName evidence="3">Uncharacterized protein</fullName>
    </submittedName>
</protein>
<keyword evidence="4" id="KW-1185">Reference proteome</keyword>
<dbReference type="Pfam" id="PF13517">
    <property type="entry name" value="FG-GAP_3"/>
    <property type="match status" value="1"/>
</dbReference>
<dbReference type="InterPro" id="IPR013517">
    <property type="entry name" value="FG-GAP"/>
</dbReference>
<sequence>MKTSFHCGRRIGRPWHRPFSLFAERPSPLVDRPTAKRPQRRGRKVRMEKLEARLVLAQLIDLGGLRFSADSFSTTQDGYETSGGQVLIGFTPSSQAEDFRGLMVVDLDAVGGDGELQLHTSDLTFSIDGGAIDLISQRNNRRVWESALFESFPILSLTTTDGVPLADGDAQPINVASFDFTANNLQLINPDGGDTNDSESHLRGVFDFNAVLGDLTTELPKVTVAGKDYVSISPDISPTLSGAEFDVSLYSGNVKSLPVNGSLIVTYETDAQQNDLWKFEGSISVSSQPQDNSNQRGLASVAADVGIALKNTDFDGITFGISGSFNLFAATLKTSDTNPLTFEYNFSEERYELTGGLTLLVDGNTVDMNLGYETEPDLPGIVIEQGVVQTINAIVTTDFEFFGVEFTTTPGGITFQYDRDSEQYVMFGGMQLVDHSTKNPVFALQMGTSSSDAGLRIQDGSLKQIEAAITSNAFKAGPLTWRVADAGFKWTKDTDNSDVFIVSGSLFLQEIWQVAVTLGDGVTGDNSGLKYSSGGFELDGFEVVLKNVNVGFLTFEELLVGYQKDINTGDFDVDLAGDLFFPETGKSFAAAMVFDTDKEAITSVSIGMDFGNQPVALGSSGMFLTAFDVAVQNPNSPSSFQITGDVAVIYGEQLKLAGQDVTIIAGVGTVTVTRDEFVLGADIYWGAQQDGTTSDQFPEYKGVLGSGSGTLTLDWGNKDYELDVNVKMYKGAFDVSGSFQFDGTGSNYFIYFRADAKVSVPSGIPFIGGKELADFHFVFDYHSKDQVTGEPVGYVAAWTKLNFLVTKKDVGFLFDINDSGASNPKSIGKHAIKEIKDGDYGPDTKLYTYSKSFQVPTGASVTEFQVQWPEAKGTQYVAYEFVATGDGHDDKNIVQQSDFGKGNNATLVTNSTDAPTSTLLTQITDPQLESAGTYYYYLYSTEKFSDPDTQLDWQFTYSIPSPVASLASELPSGYFTDPSIGVDIYHEVGPGLASQTTVTLYADTDNQGYDGFKVNSFIPSSDKATYDGLPWNLTNLPLGKYYLYVSIHDGENPTTYSDYSTQASFQPTGPISGFVQDAINGNVGVPGVKLYLDVDSDGSFDPSTEASWTTNGDGYYRFDYADAARSVALQNGDEYPIGLVTSEGIALKDASQSNPRSILSPDLFGDDTTFGLQINSSIAGTVFNDANQNGVLDPEEKGAQGWTVYVDLNQNGELDVTDPSAVSASDGAYRIFDLEPNTTYSLRLFQDSDSQADFLTTSPTSQTLMTPAGNFKLVSDQDFGVLQFASVSGTVDNYDLKSDGSLNTDTSPPPANWEVRLLAADGSQVATTYASTDDGSFHFDNVTPGTYSINQAGQADWLQVSPVTANTPAFTHTFYAAGDSPTTIAQADFDQDGDLDLATVAPEKEAGTVSFFLNDGAGKFTKSSQTASVKFNDGQAWNLQVIHGLPGATGPSLAVISGKGWVSLLKNTTAKGGGLSFAATNSYVHFIHADTMHGVTAGDFDEDGITDLAGSHSGTSGNPNRFDVLLLKDGTRVDGKHYDVPGQLVAADMNGDGHQDLVLNSDNSEHNFNVAYGDGTGAFSNITTWALNGGANNFSLSSDHGPVAVSDFNADGLLDIAFGTGGDFGMAFFTQTPEAGFFFLEAIAIETVGLSVDRIQGQLYPNPVVLTGDPDLEIFEFVDDATEVPAPISTFADAESPAALNVVDVNNDGLPDLLVVDQSKGGVWVYLNTTPRTEAISLTAGAGQNLGNLTFTNYQTAQVTGVTYDDTDFSGTRQGFESGLKDIRVYVDDNGNGTFDTGEPFTWSNATGAYAFNNLPDGRHQIRVERPDGFLVTSPSSSSHEIVIENGVVVDVADATFDFGMTAGIHLSRYTDSVDEGNEWTLRRNGAYLELIDNQTGGLLSQHRLERMHQATIYTSNFAPDSLTIDFQFGGEFALPRGILVDGGRDGLAGQSVLRFLGSDEDDIVQISETQATINDDLVISWTDNLGSVIFKTGGGNDVFNVSGTPLSVNHIELDGGSGDDVYHLAVENVLLRITDQSGDNLLDFSEAIAPVSIDLALQTGQVQAVGAGNNQLSFYGKVSSLIGTPFADTLRGSDLDDYIQGLAGNDFVNGREGDDLLFGGTGRDILLGGEGHDGLQGDDDADVLVGGEGQDSLNGGSDQDVLMGGDGDDQLRGGSGDDWLDGGRGNDQLTGVDPDSLHPGRGERDSFLGGPGMDLFVLGDAQGAYYVSSQEGFLQGATDFARLLDFHAPDAIQLVGDQSQYDLEPLLRFSWETGLYFQASNDWELIATVLGVRWQDPQLRSNRFRYVPSELPPLSTRHLDTNDDGVVSTRDALVVINAIARSDGSLADFPQGDSTRNDVNGDGTTTPRDALIILNHLAKSQLGIGLLSLPLLPAGLTPMASQSMATKEVLLESVELLEEVIDEFDFAPQPNRLAVHGEFADGEPPGHELVFRLWELGRPAPHAPLLADELLGLLAEERG</sequence>
<dbReference type="InterPro" id="IPR013783">
    <property type="entry name" value="Ig-like_fold"/>
</dbReference>
<dbReference type="Gene3D" id="2.60.40.10">
    <property type="entry name" value="Immunoglobulins"/>
    <property type="match status" value="3"/>
</dbReference>
<comment type="caution">
    <text evidence="3">The sequence shown here is derived from an EMBL/GenBank/DDBJ whole genome shotgun (WGS) entry which is preliminary data.</text>
</comment>
<dbReference type="InterPro" id="IPR002105">
    <property type="entry name" value="Dockerin_1_rpt"/>
</dbReference>
<dbReference type="PROSITE" id="PS00330">
    <property type="entry name" value="HEMOLYSIN_CALCIUM"/>
    <property type="match status" value="3"/>
</dbReference>
<feature type="region of interest" description="Disordered" evidence="2">
    <location>
        <begin position="2147"/>
        <end position="2205"/>
    </location>
</feature>
<dbReference type="InterPro" id="IPR028994">
    <property type="entry name" value="Integrin_alpha_N"/>
</dbReference>
<dbReference type="PANTHER" id="PTHR46580:SF4">
    <property type="entry name" value="ATP_GTP-BINDING PROTEIN"/>
    <property type="match status" value="1"/>
</dbReference>
<dbReference type="InterPro" id="IPR001343">
    <property type="entry name" value="Hemolysn_Ca-bd"/>
</dbReference>
<dbReference type="PANTHER" id="PTHR46580">
    <property type="entry name" value="SENSOR KINASE-RELATED"/>
    <property type="match status" value="1"/>
</dbReference>
<dbReference type="SUPFAM" id="SSF117074">
    <property type="entry name" value="Hypothetical protein PA1324"/>
    <property type="match status" value="3"/>
</dbReference>
<dbReference type="SUPFAM" id="SSF69318">
    <property type="entry name" value="Integrin alpha N-terminal domain"/>
    <property type="match status" value="2"/>
</dbReference>
<keyword evidence="1" id="KW-0732">Signal</keyword>
<dbReference type="InterPro" id="IPR018511">
    <property type="entry name" value="Hemolysin-typ_Ca-bd_CS"/>
</dbReference>
<organism evidence="3 4">
    <name type="scientific">Roseiconus nitratireducens</name>
    <dbReference type="NCBI Taxonomy" id="2605748"/>
    <lineage>
        <taxon>Bacteria</taxon>
        <taxon>Pseudomonadati</taxon>
        <taxon>Planctomycetota</taxon>
        <taxon>Planctomycetia</taxon>
        <taxon>Pirellulales</taxon>
        <taxon>Pirellulaceae</taxon>
        <taxon>Roseiconus</taxon>
    </lineage>
</organism>
<dbReference type="Pfam" id="PF00353">
    <property type="entry name" value="HemolysinCabind"/>
    <property type="match status" value="3"/>
</dbReference>
<evidence type="ECO:0000256" key="1">
    <source>
        <dbReference type="ARBA" id="ARBA00022729"/>
    </source>
</evidence>